<evidence type="ECO:0000313" key="2">
    <source>
        <dbReference type="EMBL" id="KAK2141794.1"/>
    </source>
</evidence>
<evidence type="ECO:0000256" key="1">
    <source>
        <dbReference type="SAM" id="MobiDB-lite"/>
    </source>
</evidence>
<reference evidence="2" key="1">
    <citation type="journal article" date="2023" name="Mol. Biol. Evol.">
        <title>Third-Generation Sequencing Reveals the Adaptive Role of the Epigenome in Three Deep-Sea Polychaetes.</title>
        <authorList>
            <person name="Perez M."/>
            <person name="Aroh O."/>
            <person name="Sun Y."/>
            <person name="Lan Y."/>
            <person name="Juniper S.K."/>
            <person name="Young C.R."/>
            <person name="Angers B."/>
            <person name="Qian P.Y."/>
        </authorList>
    </citation>
    <scope>NUCLEOTIDE SEQUENCE</scope>
    <source>
        <strain evidence="2">P08H-3</strain>
    </source>
</reference>
<accession>A0AAD9IVS1</accession>
<proteinExistence type="predicted"/>
<evidence type="ECO:0000313" key="3">
    <source>
        <dbReference type="Proteomes" id="UP001208570"/>
    </source>
</evidence>
<keyword evidence="3" id="KW-1185">Reference proteome</keyword>
<gene>
    <name evidence="2" type="ORF">LSH36_1040g00017</name>
</gene>
<protein>
    <submittedName>
        <fullName evidence="2">Uncharacterized protein</fullName>
    </submittedName>
</protein>
<organism evidence="2 3">
    <name type="scientific">Paralvinella palmiformis</name>
    <dbReference type="NCBI Taxonomy" id="53620"/>
    <lineage>
        <taxon>Eukaryota</taxon>
        <taxon>Metazoa</taxon>
        <taxon>Spiralia</taxon>
        <taxon>Lophotrochozoa</taxon>
        <taxon>Annelida</taxon>
        <taxon>Polychaeta</taxon>
        <taxon>Sedentaria</taxon>
        <taxon>Canalipalpata</taxon>
        <taxon>Terebellida</taxon>
        <taxon>Terebelliformia</taxon>
        <taxon>Alvinellidae</taxon>
        <taxon>Paralvinella</taxon>
    </lineage>
</organism>
<name>A0AAD9IVS1_9ANNE</name>
<comment type="caution">
    <text evidence="2">The sequence shown here is derived from an EMBL/GenBank/DDBJ whole genome shotgun (WGS) entry which is preliminary data.</text>
</comment>
<dbReference type="EMBL" id="JAODUP010001040">
    <property type="protein sequence ID" value="KAK2141794.1"/>
    <property type="molecule type" value="Genomic_DNA"/>
</dbReference>
<sequence length="313" mass="34792">MPAGRDTRHLHTRSLALKNFLTVVSNFRDYIPYEMQHNISTLCKQVHQYIDDSHPIEKPPVNQVSADDPSASFEIETTPQNECSVEVKTDNMWLKEVSDTQLRDYDTFDDLPQAYPSKRDDGSEVKEQESHNSKSLLTQLSSQHSAENILNYSLGVTSVECTPTTITPRAPSLNASTSNAESSLFLLDKQQQVGCDLEAGDLDKSVLPEMMNFVDTGQDTSCGLMPIRSSTPQDVARVQGEASINTAKSVRRKRSSRNRSRKKSRISPSAEQMSAKSYTPSLWGLVTNVIGWYSGKPPTSSENKLSSLQISID</sequence>
<feature type="compositionally biased region" description="Basic and acidic residues" evidence="1">
    <location>
        <begin position="117"/>
        <end position="132"/>
    </location>
</feature>
<feature type="region of interest" description="Disordered" evidence="1">
    <location>
        <begin position="105"/>
        <end position="140"/>
    </location>
</feature>
<dbReference type="AlphaFoldDB" id="A0AAD9IVS1"/>
<feature type="compositionally biased region" description="Basic residues" evidence="1">
    <location>
        <begin position="249"/>
        <end position="265"/>
    </location>
</feature>
<feature type="region of interest" description="Disordered" evidence="1">
    <location>
        <begin position="227"/>
        <end position="273"/>
    </location>
</feature>
<dbReference type="Proteomes" id="UP001208570">
    <property type="component" value="Unassembled WGS sequence"/>
</dbReference>